<dbReference type="InterPro" id="IPR035892">
    <property type="entry name" value="C2_domain_sf"/>
</dbReference>
<dbReference type="PRINTS" id="PR00360">
    <property type="entry name" value="C2DOMAIN"/>
</dbReference>
<dbReference type="SMART" id="SM00239">
    <property type="entry name" value="C2"/>
    <property type="match status" value="2"/>
</dbReference>
<dbReference type="PANTHER" id="PTHR10024:SF369">
    <property type="entry name" value="FI18813P1"/>
    <property type="match status" value="1"/>
</dbReference>
<sequence>MAAVVYLSYTACSGASWTARILARKTTRCRGSLMTSPSGVKTVHVVAKKTPSPTKPHRDFGGSEKKSPRSADTSPADVTDLKRMVHCHIENEKEGRVLSPGGGPLQASDGDKSLKSAGNGLGELNFVVKYNFEKTALLVSILKASNLPAKDANMGSSDPYIKLQLLPERQHRVKTRVLRKTLDPVYNEEFTFYGLNYNQLYGVMLHFVVLSFDRYSRDDVIGEVIFPLKDVDLKEKEVTVFREISPRNLKVRDLLRRSHTIPKCFKPQALKVGVAISRNLGCKIFSVISLDPYVKIYMLYNGQRIAKKKTHVKKRTLNPVFNESFLFDVPATEGLQNISLEFLILDWDRVTKNEVIGRLVIGPKSTGNALRHWNEICNSPRRQIAEWHRLKE</sequence>
<accession>A0ABM1DQJ0</accession>
<keyword evidence="4" id="KW-1185">Reference proteome</keyword>
<dbReference type="Gene3D" id="2.60.40.150">
    <property type="entry name" value="C2 domain"/>
    <property type="match status" value="2"/>
</dbReference>
<feature type="region of interest" description="Disordered" evidence="2">
    <location>
        <begin position="92"/>
        <end position="111"/>
    </location>
</feature>
<dbReference type="PROSITE" id="PS50004">
    <property type="entry name" value="C2"/>
    <property type="match status" value="2"/>
</dbReference>
<feature type="compositionally biased region" description="Basic and acidic residues" evidence="2">
    <location>
        <begin position="56"/>
        <end position="69"/>
    </location>
</feature>
<feature type="region of interest" description="Disordered" evidence="2">
    <location>
        <begin position="46"/>
        <end position="78"/>
    </location>
</feature>
<evidence type="ECO:0000256" key="2">
    <source>
        <dbReference type="SAM" id="MobiDB-lite"/>
    </source>
</evidence>
<dbReference type="InterPro" id="IPR000008">
    <property type="entry name" value="C2_dom"/>
</dbReference>
<organism evidence="4 5">
    <name type="scientific">Priapulus caudatus</name>
    <name type="common">Priapulid worm</name>
    <dbReference type="NCBI Taxonomy" id="37621"/>
    <lineage>
        <taxon>Eukaryota</taxon>
        <taxon>Metazoa</taxon>
        <taxon>Ecdysozoa</taxon>
        <taxon>Scalidophora</taxon>
        <taxon>Priapulida</taxon>
        <taxon>Priapulimorpha</taxon>
        <taxon>Priapulimorphida</taxon>
        <taxon>Priapulidae</taxon>
        <taxon>Priapulus</taxon>
    </lineage>
</organism>
<dbReference type="InterPro" id="IPR001565">
    <property type="entry name" value="Synaptotagmin"/>
</dbReference>
<dbReference type="PRINTS" id="PR00399">
    <property type="entry name" value="SYNAPTOTAGMN"/>
</dbReference>
<evidence type="ECO:0000313" key="4">
    <source>
        <dbReference type="Proteomes" id="UP000695022"/>
    </source>
</evidence>
<evidence type="ECO:0000259" key="3">
    <source>
        <dbReference type="PROSITE" id="PS50004"/>
    </source>
</evidence>
<dbReference type="Proteomes" id="UP000695022">
    <property type="component" value="Unplaced"/>
</dbReference>
<feature type="domain" description="C2" evidence="3">
    <location>
        <begin position="120"/>
        <end position="241"/>
    </location>
</feature>
<feature type="domain" description="C2" evidence="3">
    <location>
        <begin position="251"/>
        <end position="388"/>
    </location>
</feature>
<dbReference type="PANTHER" id="PTHR10024">
    <property type="entry name" value="SYNAPTOTAGMIN"/>
    <property type="match status" value="1"/>
</dbReference>
<gene>
    <name evidence="5" type="primary">LOC106805216</name>
</gene>
<dbReference type="Pfam" id="PF00168">
    <property type="entry name" value="C2"/>
    <property type="match status" value="2"/>
</dbReference>
<proteinExistence type="predicted"/>
<keyword evidence="1" id="KW-0677">Repeat</keyword>
<reference evidence="5" key="1">
    <citation type="submission" date="2025-08" db="UniProtKB">
        <authorList>
            <consortium name="RefSeq"/>
        </authorList>
    </citation>
    <scope>IDENTIFICATION</scope>
</reference>
<dbReference type="SUPFAM" id="SSF49562">
    <property type="entry name" value="C2 domain (Calcium/lipid-binding domain, CaLB)"/>
    <property type="match status" value="2"/>
</dbReference>
<dbReference type="GeneID" id="106805216"/>
<name>A0ABM1DQJ0_PRICU</name>
<protein>
    <submittedName>
        <fullName evidence="5">Synaptotagmin-11-like</fullName>
    </submittedName>
</protein>
<dbReference type="RefSeq" id="XP_014662211.1">
    <property type="nucleotide sequence ID" value="XM_014806725.1"/>
</dbReference>
<evidence type="ECO:0000313" key="5">
    <source>
        <dbReference type="RefSeq" id="XP_014662211.1"/>
    </source>
</evidence>
<dbReference type="CDD" id="cd08388">
    <property type="entry name" value="C2A_Synaptotagmin-4-11"/>
    <property type="match status" value="1"/>
</dbReference>
<evidence type="ECO:0000256" key="1">
    <source>
        <dbReference type="ARBA" id="ARBA00022737"/>
    </source>
</evidence>